<dbReference type="RefSeq" id="WP_151122078.1">
    <property type="nucleotide sequence ID" value="NZ_CP088081.1"/>
</dbReference>
<protein>
    <submittedName>
        <fullName evidence="8">Oligosaccharide flippase family protein</fullName>
    </submittedName>
</protein>
<dbReference type="OrthoDB" id="3831435at2"/>
<feature type="transmembrane region" description="Helical" evidence="7">
    <location>
        <begin position="227"/>
        <end position="246"/>
    </location>
</feature>
<keyword evidence="6 7" id="KW-0472">Membrane</keyword>
<comment type="subcellular location">
    <subcellularLocation>
        <location evidence="1">Cell membrane</location>
        <topology evidence="1">Multi-pass membrane protein</topology>
    </subcellularLocation>
</comment>
<evidence type="ECO:0000256" key="1">
    <source>
        <dbReference type="ARBA" id="ARBA00004651"/>
    </source>
</evidence>
<feature type="transmembrane region" description="Helical" evidence="7">
    <location>
        <begin position="52"/>
        <end position="76"/>
    </location>
</feature>
<feature type="transmembrane region" description="Helical" evidence="7">
    <location>
        <begin position="157"/>
        <end position="180"/>
    </location>
</feature>
<dbReference type="PANTHER" id="PTHR30250">
    <property type="entry name" value="PST FAMILY PREDICTED COLANIC ACID TRANSPORTER"/>
    <property type="match status" value="1"/>
</dbReference>
<reference evidence="8 9" key="1">
    <citation type="submission" date="2019-09" db="EMBL/GenBank/DDBJ databases">
        <title>Draft genome sequences of 48 bacterial type strains from the CCUG.</title>
        <authorList>
            <person name="Tunovic T."/>
            <person name="Pineiro-Iglesias B."/>
            <person name="Unosson C."/>
            <person name="Inganas E."/>
            <person name="Ohlen M."/>
            <person name="Cardew S."/>
            <person name="Jensie-Markopoulos S."/>
            <person name="Salva-Serra F."/>
            <person name="Jaen-Luchoro D."/>
            <person name="Karlsson R."/>
            <person name="Svensson-Stadler L."/>
            <person name="Chun J."/>
            <person name="Moore E."/>
        </authorList>
    </citation>
    <scope>NUCLEOTIDE SEQUENCE [LARGE SCALE GENOMIC DNA]</scope>
    <source>
        <strain evidence="8 9">CCUG 30977</strain>
    </source>
</reference>
<dbReference type="Proteomes" id="UP000430120">
    <property type="component" value="Unassembled WGS sequence"/>
</dbReference>
<comment type="similarity">
    <text evidence="2">Belongs to the polysaccharide synthase family.</text>
</comment>
<feature type="transmembrane region" description="Helical" evidence="7">
    <location>
        <begin position="384"/>
        <end position="401"/>
    </location>
</feature>
<keyword evidence="5 7" id="KW-1133">Transmembrane helix</keyword>
<feature type="transmembrane region" description="Helical" evidence="7">
    <location>
        <begin position="88"/>
        <end position="109"/>
    </location>
</feature>
<feature type="transmembrane region" description="Helical" evidence="7">
    <location>
        <begin position="358"/>
        <end position="378"/>
    </location>
</feature>
<keyword evidence="3" id="KW-1003">Cell membrane</keyword>
<sequence>MAPAPDHRSPLQGLVRASLTLVAGGALAQALPLLLGPLLTRLFSPVDFGHYHLFAAVAANLAVVACARYEFALPLAADAGEAQALRVLALRIAALVTLASAVGAAGWWVWSREHWVVWLPLAVASAGLVSLATLWATREQRFSALAASRVLQYGGAALAQAAAGALGWGVTGLVVAPIAATLLATLALRLPLGGAGLRWGTLAAVARRHRQFPLLNTPHAFLGALQDTASVALIAASLGPAAAGFWGLSLRYLKAPATLVGSAVSQALYPKLAAAGARPTPAARQALRRVMAALAALALALVAGLWALAPWAFAALFGEPWRAAGELARALALYIGLHFVAAPLAVVTMAWQAQAWALRLAVVGQVAFVAALAAGLHWGGLQGAGWAVSAAMAGYFGYYFWALATWPVSAHGPTDEPMAAAGDNRAP</sequence>
<name>A0A643FI30_IDEDE</name>
<evidence type="ECO:0000256" key="4">
    <source>
        <dbReference type="ARBA" id="ARBA00022692"/>
    </source>
</evidence>
<keyword evidence="4 7" id="KW-0812">Transmembrane</keyword>
<evidence type="ECO:0000256" key="2">
    <source>
        <dbReference type="ARBA" id="ARBA00007430"/>
    </source>
</evidence>
<evidence type="ECO:0000313" key="8">
    <source>
        <dbReference type="EMBL" id="KAB0585092.1"/>
    </source>
</evidence>
<organism evidence="8 9">
    <name type="scientific">Ideonella dechloratans</name>
    <dbReference type="NCBI Taxonomy" id="36863"/>
    <lineage>
        <taxon>Bacteria</taxon>
        <taxon>Pseudomonadati</taxon>
        <taxon>Pseudomonadota</taxon>
        <taxon>Betaproteobacteria</taxon>
        <taxon>Burkholderiales</taxon>
        <taxon>Sphaerotilaceae</taxon>
        <taxon>Ideonella</taxon>
    </lineage>
</organism>
<dbReference type="EMBL" id="VZPB01000002">
    <property type="protein sequence ID" value="KAB0585092.1"/>
    <property type="molecule type" value="Genomic_DNA"/>
</dbReference>
<keyword evidence="9" id="KW-1185">Reference proteome</keyword>
<evidence type="ECO:0000256" key="6">
    <source>
        <dbReference type="ARBA" id="ARBA00023136"/>
    </source>
</evidence>
<evidence type="ECO:0000256" key="5">
    <source>
        <dbReference type="ARBA" id="ARBA00022989"/>
    </source>
</evidence>
<accession>A0A643FI30</accession>
<evidence type="ECO:0000256" key="7">
    <source>
        <dbReference type="SAM" id="Phobius"/>
    </source>
</evidence>
<comment type="caution">
    <text evidence="8">The sequence shown here is derived from an EMBL/GenBank/DDBJ whole genome shotgun (WGS) entry which is preliminary data.</text>
</comment>
<gene>
    <name evidence="8" type="ORF">F7Q92_00970</name>
</gene>
<feature type="transmembrane region" description="Helical" evidence="7">
    <location>
        <begin position="331"/>
        <end position="351"/>
    </location>
</feature>
<proteinExistence type="inferred from homology"/>
<dbReference type="PANTHER" id="PTHR30250:SF10">
    <property type="entry name" value="LIPOPOLYSACCHARIDE BIOSYNTHESIS PROTEIN WZXC"/>
    <property type="match status" value="1"/>
</dbReference>
<dbReference type="Pfam" id="PF13440">
    <property type="entry name" value="Polysacc_synt_3"/>
    <property type="match status" value="1"/>
</dbReference>
<dbReference type="InterPro" id="IPR050833">
    <property type="entry name" value="Poly_Biosynth_Transport"/>
</dbReference>
<feature type="transmembrane region" description="Helical" evidence="7">
    <location>
        <begin position="290"/>
        <end position="311"/>
    </location>
</feature>
<dbReference type="AlphaFoldDB" id="A0A643FI30"/>
<evidence type="ECO:0000313" key="9">
    <source>
        <dbReference type="Proteomes" id="UP000430120"/>
    </source>
</evidence>
<dbReference type="GO" id="GO:0005886">
    <property type="term" value="C:plasma membrane"/>
    <property type="evidence" value="ECO:0007669"/>
    <property type="project" value="UniProtKB-SubCell"/>
</dbReference>
<feature type="transmembrane region" description="Helical" evidence="7">
    <location>
        <begin position="115"/>
        <end position="136"/>
    </location>
</feature>
<evidence type="ECO:0000256" key="3">
    <source>
        <dbReference type="ARBA" id="ARBA00022475"/>
    </source>
</evidence>